<proteinExistence type="predicted"/>
<name>A0A6L6XV96_9ACTN</name>
<protein>
    <submittedName>
        <fullName evidence="2">Uncharacterized protein</fullName>
    </submittedName>
</protein>
<keyword evidence="3" id="KW-1185">Reference proteome</keyword>
<reference evidence="2 3" key="1">
    <citation type="submission" date="2019-12" db="EMBL/GenBank/DDBJ databases">
        <authorList>
            <person name="Huq M.A."/>
        </authorList>
    </citation>
    <scope>NUCLEOTIDE SEQUENCE [LARGE SCALE GENOMIC DNA]</scope>
    <source>
        <strain evidence="2 3">MAH-18</strain>
    </source>
</reference>
<feature type="region of interest" description="Disordered" evidence="1">
    <location>
        <begin position="27"/>
        <end position="48"/>
    </location>
</feature>
<dbReference type="AlphaFoldDB" id="A0A6L6XV96"/>
<gene>
    <name evidence="2" type="ORF">GON03_19150</name>
</gene>
<evidence type="ECO:0000313" key="2">
    <source>
        <dbReference type="EMBL" id="MVQ51304.1"/>
    </source>
</evidence>
<evidence type="ECO:0000256" key="1">
    <source>
        <dbReference type="SAM" id="MobiDB-lite"/>
    </source>
</evidence>
<sequence length="70" mass="7573">MTDNHATVPAWCTSCHHPAPVDACPRCGGTGSTTARPEREWGDPTEARPYGTELYEALAFEVLIEDLEAA</sequence>
<dbReference type="RefSeq" id="WP_157346100.1">
    <property type="nucleotide sequence ID" value="NZ_WSEK01000005.1"/>
</dbReference>
<dbReference type="Proteomes" id="UP000473525">
    <property type="component" value="Unassembled WGS sequence"/>
</dbReference>
<evidence type="ECO:0000313" key="3">
    <source>
        <dbReference type="Proteomes" id="UP000473525"/>
    </source>
</evidence>
<dbReference type="EMBL" id="WSEK01000005">
    <property type="protein sequence ID" value="MVQ51304.1"/>
    <property type="molecule type" value="Genomic_DNA"/>
</dbReference>
<accession>A0A6L6XV96</accession>
<feature type="compositionally biased region" description="Basic and acidic residues" evidence="1">
    <location>
        <begin position="36"/>
        <end position="46"/>
    </location>
</feature>
<comment type="caution">
    <text evidence="2">The sequence shown here is derived from an EMBL/GenBank/DDBJ whole genome shotgun (WGS) entry which is preliminary data.</text>
</comment>
<organism evidence="2 3">
    <name type="scientific">Nocardioides agri</name>
    <dbReference type="NCBI Taxonomy" id="2682843"/>
    <lineage>
        <taxon>Bacteria</taxon>
        <taxon>Bacillati</taxon>
        <taxon>Actinomycetota</taxon>
        <taxon>Actinomycetes</taxon>
        <taxon>Propionibacteriales</taxon>
        <taxon>Nocardioidaceae</taxon>
        <taxon>Nocardioides</taxon>
    </lineage>
</organism>